<evidence type="ECO:0000256" key="1">
    <source>
        <dbReference type="SAM" id="MobiDB-lite"/>
    </source>
</evidence>
<organism evidence="3 4">
    <name type="scientific">Azospirillum rugosum</name>
    <dbReference type="NCBI Taxonomy" id="416170"/>
    <lineage>
        <taxon>Bacteria</taxon>
        <taxon>Pseudomonadati</taxon>
        <taxon>Pseudomonadota</taxon>
        <taxon>Alphaproteobacteria</taxon>
        <taxon>Rhodospirillales</taxon>
        <taxon>Azospirillaceae</taxon>
        <taxon>Azospirillum</taxon>
    </lineage>
</organism>
<evidence type="ECO:0000313" key="4">
    <source>
        <dbReference type="Proteomes" id="UP000781958"/>
    </source>
</evidence>
<gene>
    <name evidence="3" type="ORF">J2851_000679</name>
</gene>
<keyword evidence="2" id="KW-0732">Signal</keyword>
<keyword evidence="4" id="KW-1185">Reference proteome</keyword>
<dbReference type="EMBL" id="JAGINP010000002">
    <property type="protein sequence ID" value="MBP2290937.1"/>
    <property type="molecule type" value="Genomic_DNA"/>
</dbReference>
<accession>A0ABS4SEL2</accession>
<name>A0ABS4SEL2_9PROT</name>
<dbReference type="RefSeq" id="WP_209763994.1">
    <property type="nucleotide sequence ID" value="NZ_JAGINP010000002.1"/>
</dbReference>
<protein>
    <recommendedName>
        <fullName evidence="5">Secreted protein</fullName>
    </recommendedName>
</protein>
<feature type="region of interest" description="Disordered" evidence="1">
    <location>
        <begin position="100"/>
        <end position="120"/>
    </location>
</feature>
<evidence type="ECO:0000313" key="3">
    <source>
        <dbReference type="EMBL" id="MBP2290937.1"/>
    </source>
</evidence>
<sequence>MRKRMMPKRMMPGWKAGSMAALLALGASVALAGPPVPPAAAADPATEWRLERGTEDGVEYVAVTASNTGTDIALQLVCSVESRASITLFGEAGAPADLPDTASVTTRLPGQPPRTRSWEQSLEEGDVRTLDLDGKDAFDLIAALSRSSAGDVQFEVPQGRTGDRQAMDHYGFDLGKGAEERSMLAAACATWQSGSDL</sequence>
<evidence type="ECO:0008006" key="5">
    <source>
        <dbReference type="Google" id="ProtNLM"/>
    </source>
</evidence>
<dbReference type="Proteomes" id="UP000781958">
    <property type="component" value="Unassembled WGS sequence"/>
</dbReference>
<feature type="signal peptide" evidence="2">
    <location>
        <begin position="1"/>
        <end position="32"/>
    </location>
</feature>
<feature type="chain" id="PRO_5047133042" description="Secreted protein" evidence="2">
    <location>
        <begin position="33"/>
        <end position="197"/>
    </location>
</feature>
<evidence type="ECO:0000256" key="2">
    <source>
        <dbReference type="SAM" id="SignalP"/>
    </source>
</evidence>
<proteinExistence type="predicted"/>
<reference evidence="3 4" key="1">
    <citation type="submission" date="2021-03" db="EMBL/GenBank/DDBJ databases">
        <title>Genomic Encyclopedia of Type Strains, Phase III (KMG-III): the genomes of soil and plant-associated and newly described type strains.</title>
        <authorList>
            <person name="Whitman W."/>
        </authorList>
    </citation>
    <scope>NUCLEOTIDE SEQUENCE [LARGE SCALE GENOMIC DNA]</scope>
    <source>
        <strain evidence="3 4">IMMIB AFH-6</strain>
    </source>
</reference>
<comment type="caution">
    <text evidence="3">The sequence shown here is derived from an EMBL/GenBank/DDBJ whole genome shotgun (WGS) entry which is preliminary data.</text>
</comment>